<dbReference type="InterPro" id="IPR052181">
    <property type="entry name" value="5hmC_binding"/>
</dbReference>
<keyword evidence="3" id="KW-1185">Reference proteome</keyword>
<dbReference type="InterPro" id="IPR015947">
    <property type="entry name" value="PUA-like_sf"/>
</dbReference>
<dbReference type="Gene3D" id="3.10.590.10">
    <property type="entry name" value="ph1033 like domains"/>
    <property type="match status" value="1"/>
</dbReference>
<comment type="caution">
    <text evidence="2">The sequence shown here is derived from an EMBL/GenBank/DDBJ whole genome shotgun (WGS) entry which is preliminary data.</text>
</comment>
<dbReference type="SUPFAM" id="SSF88697">
    <property type="entry name" value="PUA domain-like"/>
    <property type="match status" value="1"/>
</dbReference>
<dbReference type="PANTHER" id="PTHR14087:SF7">
    <property type="entry name" value="THYMOCYTE NUCLEAR PROTEIN 1"/>
    <property type="match status" value="1"/>
</dbReference>
<dbReference type="Pfam" id="PF01878">
    <property type="entry name" value="EVE"/>
    <property type="match status" value="1"/>
</dbReference>
<protein>
    <submittedName>
        <fullName evidence="2">EVE domain-containing protein</fullName>
    </submittedName>
</protein>
<dbReference type="CDD" id="cd21133">
    <property type="entry name" value="EVE"/>
    <property type="match status" value="1"/>
</dbReference>
<evidence type="ECO:0000259" key="1">
    <source>
        <dbReference type="Pfam" id="PF01878"/>
    </source>
</evidence>
<dbReference type="PANTHER" id="PTHR14087">
    <property type="entry name" value="THYMOCYTE NUCLEAR PROTEIN 1"/>
    <property type="match status" value="1"/>
</dbReference>
<evidence type="ECO:0000313" key="3">
    <source>
        <dbReference type="Proteomes" id="UP001149719"/>
    </source>
</evidence>
<proteinExistence type="predicted"/>
<dbReference type="InterPro" id="IPR047197">
    <property type="entry name" value="THYN1-like_EVE"/>
</dbReference>
<dbReference type="RefSeq" id="WP_269122532.1">
    <property type="nucleotide sequence ID" value="NZ_JAPUBN010000007.1"/>
</dbReference>
<sequence length="152" mass="17767">MNYWLMKSEPDVFSIDDLKTKTTSWDGVRNYQARNHMKNMKQGDLVFFYHSSCKNIGIAGIAKVITEAYPDHTSWEPSNHYFDPKSTPDNPKWFMVDLEFVRKFPKIISLSSLKESPELKDMPLLKKGNRLSVMPVSEIEWQVINRKQSHTI</sequence>
<feature type="domain" description="EVE" evidence="1">
    <location>
        <begin position="2"/>
        <end position="145"/>
    </location>
</feature>
<dbReference type="InterPro" id="IPR002740">
    <property type="entry name" value="EVE_domain"/>
</dbReference>
<dbReference type="Proteomes" id="UP001149719">
    <property type="component" value="Unassembled WGS sequence"/>
</dbReference>
<gene>
    <name evidence="2" type="ORF">O1D97_02485</name>
</gene>
<name>A0ABT4JR95_9GAMM</name>
<reference evidence="2" key="1">
    <citation type="submission" date="2022-12" db="EMBL/GenBank/DDBJ databases">
        <title>Marinomonas 15G1-11 sp. nov, isolated from marine algae.</title>
        <authorList>
            <person name="Butt M."/>
            <person name="Choi D.G."/>
            <person name="Kim J.M."/>
            <person name="Lee J.K."/>
            <person name="Baek J.H."/>
            <person name="Jeon C.O."/>
        </authorList>
    </citation>
    <scope>NUCLEOTIDE SEQUENCE</scope>
    <source>
        <strain evidence="2">15G1-11</strain>
    </source>
</reference>
<evidence type="ECO:0000313" key="2">
    <source>
        <dbReference type="EMBL" id="MCZ2720542.1"/>
    </source>
</evidence>
<dbReference type="EMBL" id="JAPUBN010000007">
    <property type="protein sequence ID" value="MCZ2720542.1"/>
    <property type="molecule type" value="Genomic_DNA"/>
</dbReference>
<organism evidence="2 3">
    <name type="scientific">Marinomonas phaeophyticola</name>
    <dbReference type="NCBI Taxonomy" id="3004091"/>
    <lineage>
        <taxon>Bacteria</taxon>
        <taxon>Pseudomonadati</taxon>
        <taxon>Pseudomonadota</taxon>
        <taxon>Gammaproteobacteria</taxon>
        <taxon>Oceanospirillales</taxon>
        <taxon>Oceanospirillaceae</taxon>
        <taxon>Marinomonas</taxon>
    </lineage>
</organism>
<accession>A0ABT4JR95</accession>